<keyword evidence="1" id="KW-1133">Transmembrane helix</keyword>
<protein>
    <submittedName>
        <fullName evidence="2">Uncharacterized protein</fullName>
    </submittedName>
</protein>
<keyword evidence="3" id="KW-1185">Reference proteome</keyword>
<reference evidence="2" key="1">
    <citation type="submission" date="2020-09" db="EMBL/GenBank/DDBJ databases">
        <authorList>
            <person name="Kikuchi T."/>
        </authorList>
    </citation>
    <scope>NUCLEOTIDE SEQUENCE</scope>
    <source>
        <strain evidence="2">SH1</strain>
    </source>
</reference>
<accession>A0A811K1S8</accession>
<feature type="transmembrane region" description="Helical" evidence="1">
    <location>
        <begin position="70"/>
        <end position="88"/>
    </location>
</feature>
<comment type="caution">
    <text evidence="2">The sequence shown here is derived from an EMBL/GenBank/DDBJ whole genome shotgun (WGS) entry which is preliminary data.</text>
</comment>
<feature type="transmembrane region" description="Helical" evidence="1">
    <location>
        <begin position="100"/>
        <end position="121"/>
    </location>
</feature>
<keyword evidence="1" id="KW-0812">Transmembrane</keyword>
<dbReference type="Proteomes" id="UP000783686">
    <property type="component" value="Unassembled WGS sequence"/>
</dbReference>
<dbReference type="EMBL" id="CAJFCW020000002">
    <property type="protein sequence ID" value="CAG9089688.1"/>
    <property type="molecule type" value="Genomic_DNA"/>
</dbReference>
<dbReference type="Proteomes" id="UP000614601">
    <property type="component" value="Unassembled WGS sequence"/>
</dbReference>
<feature type="transmembrane region" description="Helical" evidence="1">
    <location>
        <begin position="133"/>
        <end position="156"/>
    </location>
</feature>
<dbReference type="OrthoDB" id="10484812at2759"/>
<dbReference type="EMBL" id="CAJFDH010000002">
    <property type="protein sequence ID" value="CAD5209602.1"/>
    <property type="molecule type" value="Genomic_DNA"/>
</dbReference>
<evidence type="ECO:0000313" key="2">
    <source>
        <dbReference type="EMBL" id="CAD5209602.1"/>
    </source>
</evidence>
<proteinExistence type="predicted"/>
<name>A0A811K1S8_9BILA</name>
<dbReference type="AlphaFoldDB" id="A0A811K1S8"/>
<keyword evidence="1" id="KW-0472">Membrane</keyword>
<evidence type="ECO:0000256" key="1">
    <source>
        <dbReference type="SAM" id="Phobius"/>
    </source>
</evidence>
<gene>
    <name evidence="2" type="ORF">BOKJ2_LOCUS2769</name>
</gene>
<organism evidence="2 3">
    <name type="scientific">Bursaphelenchus okinawaensis</name>
    <dbReference type="NCBI Taxonomy" id="465554"/>
    <lineage>
        <taxon>Eukaryota</taxon>
        <taxon>Metazoa</taxon>
        <taxon>Ecdysozoa</taxon>
        <taxon>Nematoda</taxon>
        <taxon>Chromadorea</taxon>
        <taxon>Rhabditida</taxon>
        <taxon>Tylenchina</taxon>
        <taxon>Tylenchomorpha</taxon>
        <taxon>Aphelenchoidea</taxon>
        <taxon>Aphelenchoididae</taxon>
        <taxon>Bursaphelenchus</taxon>
    </lineage>
</organism>
<feature type="transmembrane region" description="Helical" evidence="1">
    <location>
        <begin position="39"/>
        <end position="58"/>
    </location>
</feature>
<evidence type="ECO:0000313" key="3">
    <source>
        <dbReference type="Proteomes" id="UP000614601"/>
    </source>
</evidence>
<sequence length="195" mass="21916">MSVSKESSTPTPDELPSAPYCKHCGDCNLRFFARCPFGILNLLLGVLYTVAVILYAFMDSFFGEFLVSTHLLIAFFIRAVLILCYVTNTQSMGIGYFTVVTEYLLAYFTIISGIASVPFMAKEMVLNVPIDQIFAISISIIMFIGILSALFHICMINRARKGKSIMSILFLFNTGNNFMTKKRFRKSQKFTVITV</sequence>